<evidence type="ECO:0000313" key="2">
    <source>
        <dbReference type="Proteomes" id="UP000801492"/>
    </source>
</evidence>
<dbReference type="EMBL" id="VTPC01082930">
    <property type="protein sequence ID" value="KAF2887547.1"/>
    <property type="molecule type" value="Genomic_DNA"/>
</dbReference>
<evidence type="ECO:0000313" key="1">
    <source>
        <dbReference type="EMBL" id="KAF2887547.1"/>
    </source>
</evidence>
<gene>
    <name evidence="1" type="ORF">ILUMI_18626</name>
</gene>
<comment type="caution">
    <text evidence="1">The sequence shown here is derived from an EMBL/GenBank/DDBJ whole genome shotgun (WGS) entry which is preliminary data.</text>
</comment>
<reference evidence="1" key="1">
    <citation type="submission" date="2019-08" db="EMBL/GenBank/DDBJ databases">
        <title>The genome of the North American firefly Photinus pyralis.</title>
        <authorList>
            <consortium name="Photinus pyralis genome working group"/>
            <person name="Fallon T.R."/>
            <person name="Sander Lower S.E."/>
            <person name="Weng J.-K."/>
        </authorList>
    </citation>
    <scope>NUCLEOTIDE SEQUENCE</scope>
    <source>
        <strain evidence="1">TRF0915ILg1</strain>
        <tissue evidence="1">Whole body</tissue>
    </source>
</reference>
<dbReference type="Proteomes" id="UP000801492">
    <property type="component" value="Unassembled WGS sequence"/>
</dbReference>
<keyword evidence="2" id="KW-1185">Reference proteome</keyword>
<proteinExistence type="predicted"/>
<organism evidence="1 2">
    <name type="scientific">Ignelater luminosus</name>
    <name type="common">Cucubano</name>
    <name type="synonym">Pyrophorus luminosus</name>
    <dbReference type="NCBI Taxonomy" id="2038154"/>
    <lineage>
        <taxon>Eukaryota</taxon>
        <taxon>Metazoa</taxon>
        <taxon>Ecdysozoa</taxon>
        <taxon>Arthropoda</taxon>
        <taxon>Hexapoda</taxon>
        <taxon>Insecta</taxon>
        <taxon>Pterygota</taxon>
        <taxon>Neoptera</taxon>
        <taxon>Endopterygota</taxon>
        <taxon>Coleoptera</taxon>
        <taxon>Polyphaga</taxon>
        <taxon>Elateriformia</taxon>
        <taxon>Elateroidea</taxon>
        <taxon>Elateridae</taxon>
        <taxon>Agrypninae</taxon>
        <taxon>Pyrophorini</taxon>
        <taxon>Ignelater</taxon>
    </lineage>
</organism>
<dbReference type="AlphaFoldDB" id="A0A8K0G3Y8"/>
<name>A0A8K0G3Y8_IGNLU</name>
<protein>
    <submittedName>
        <fullName evidence="1">Uncharacterized protein</fullName>
    </submittedName>
</protein>
<accession>A0A8K0G3Y8</accession>
<sequence length="175" mass="20159">MEEEKSWGRPSRDSLPKEVHYDEIGHNILRQEDGRRRRCRIYKLFKNKNSKIPRLRNDAIPTLNISRKHVNILDTIANDHTDTTALATDTVLMGEKDQPNVSLNLTYQEELHTNKETVATQTSRTLNSQSPLKNKLRNKIRSLQAHNTILEKTIARNTNKSSITTSTTLKNFKAL</sequence>